<reference evidence="4" key="1">
    <citation type="submission" date="2023-03" db="EMBL/GenBank/DDBJ databases">
        <title>Andean soil-derived lignocellulolytic bacterial consortium as a source of novel taxa and putative plastic-active enzymes.</title>
        <authorList>
            <person name="Diaz-Garcia L."/>
            <person name="Chuvochina M."/>
            <person name="Feuerriegel G."/>
            <person name="Bunk B."/>
            <person name="Sproer C."/>
            <person name="Streit W.R."/>
            <person name="Rodriguez L.M."/>
            <person name="Overmann J."/>
            <person name="Jimenez D.J."/>
        </authorList>
    </citation>
    <scope>NUCLEOTIDE SEQUENCE</scope>
    <source>
        <strain evidence="4">MAG 26</strain>
    </source>
</reference>
<feature type="chain" id="PRO_5042483691" evidence="2">
    <location>
        <begin position="20"/>
        <end position="644"/>
    </location>
</feature>
<dbReference type="InterPro" id="IPR007963">
    <property type="entry name" value="Peptidase_M61_catalytic"/>
</dbReference>
<dbReference type="InterPro" id="IPR027268">
    <property type="entry name" value="Peptidase_M4/M1_CTD_sf"/>
</dbReference>
<dbReference type="PIRSF" id="PIRSF016493">
    <property type="entry name" value="Glycyl_aminpptds"/>
    <property type="match status" value="1"/>
</dbReference>
<dbReference type="Pfam" id="PF05299">
    <property type="entry name" value="Peptidase_M61"/>
    <property type="match status" value="1"/>
</dbReference>
<dbReference type="Pfam" id="PF17899">
    <property type="entry name" value="Peptidase_M61_N"/>
    <property type="match status" value="1"/>
</dbReference>
<evidence type="ECO:0000256" key="1">
    <source>
        <dbReference type="SAM" id="MobiDB-lite"/>
    </source>
</evidence>
<dbReference type="EMBL" id="CP119316">
    <property type="protein sequence ID" value="WEK45683.1"/>
    <property type="molecule type" value="Genomic_DNA"/>
</dbReference>
<dbReference type="Gene3D" id="2.60.40.3650">
    <property type="match status" value="1"/>
</dbReference>
<proteinExistence type="predicted"/>
<dbReference type="Gene3D" id="1.10.390.10">
    <property type="entry name" value="Neutral Protease Domain 2"/>
    <property type="match status" value="1"/>
</dbReference>
<dbReference type="InterPro" id="IPR036034">
    <property type="entry name" value="PDZ_sf"/>
</dbReference>
<organism evidence="4 5">
    <name type="scientific">Candidatus Andeanibacterium colombiense</name>
    <dbReference type="NCBI Taxonomy" id="3121345"/>
    <lineage>
        <taxon>Bacteria</taxon>
        <taxon>Pseudomonadati</taxon>
        <taxon>Pseudomonadota</taxon>
        <taxon>Alphaproteobacteria</taxon>
        <taxon>Sphingomonadales</taxon>
        <taxon>Sphingomonadaceae</taxon>
        <taxon>Candidatus Andeanibacterium</taxon>
    </lineage>
</organism>
<dbReference type="Proteomes" id="UP001218362">
    <property type="component" value="Chromosome"/>
</dbReference>
<dbReference type="SMART" id="SM00228">
    <property type="entry name" value="PDZ"/>
    <property type="match status" value="1"/>
</dbReference>
<sequence>MKPMLAVATLLLASTSLSAQSEKSAPTASPLDRRIPDAADTPYPGTIALDIDASDTRRGIYHVTETIPVAPATRELTLLLPEWIPGKHAPRGPINLLGDIHFTVDGKAVRWTRDPLQVYAFHVALPEGAQEVVARFVHTSPLVATEGRITMTPEMLNLQWDAMSLYPAGHYVRQIRVRPTVKFPAGWTAFTALDGAAPSGDRTAWAETDYETLVDSPVFAGKYTQKWDLGGNVSLDAVADDPKLLALSSDHLEHFRRLVSEAMALFGARHFDHYASLVALTERMGGIGLEHHRSSENALKPEAFVKWDQFDWNRNVVSHEFTHSWNAKFRRPADLWTPDYRTPMQGSLLWVYEGQTQFWGHVLAARAGTQSKQTVLDIFAGIAGTYSEGQPGRGWRAVEDTTNDPIANARRPVPYGTLMRSEDYYSEGALVWLEADQLIRTGTKGAKGLDDFAKAFFGMRDGDWGELTYTFDDVVAALDGIYPYDWAGFFKTRIYEPGQPAPLAGIEQGGYRLVWKDIPNSYDLGRMKDAKSLSLTYSLGLTLDKDGKVTATLWNGPAFNAGIVNGATIVAVNGDAYSDTKLTDAIAAAKNGKDPIELLVRRGDRFLTVPVDWHGGLRYPWLEKTAKGDTGLDRLLSPRVKATK</sequence>
<feature type="region of interest" description="Disordered" evidence="1">
    <location>
        <begin position="19"/>
        <end position="40"/>
    </location>
</feature>
<evidence type="ECO:0000313" key="5">
    <source>
        <dbReference type="Proteomes" id="UP001218362"/>
    </source>
</evidence>
<gene>
    <name evidence="4" type="ORF">P0Y56_11655</name>
</gene>
<feature type="signal peptide" evidence="2">
    <location>
        <begin position="1"/>
        <end position="19"/>
    </location>
</feature>
<dbReference type="SUPFAM" id="SSF50156">
    <property type="entry name" value="PDZ domain-like"/>
    <property type="match status" value="1"/>
</dbReference>
<dbReference type="InterPro" id="IPR040756">
    <property type="entry name" value="Peptidase_M61_N"/>
</dbReference>
<evidence type="ECO:0000313" key="4">
    <source>
        <dbReference type="EMBL" id="WEK45683.1"/>
    </source>
</evidence>
<dbReference type="InterPro" id="IPR001478">
    <property type="entry name" value="PDZ"/>
</dbReference>
<evidence type="ECO:0000256" key="2">
    <source>
        <dbReference type="SAM" id="SignalP"/>
    </source>
</evidence>
<feature type="domain" description="PDZ" evidence="3">
    <location>
        <begin position="521"/>
        <end position="604"/>
    </location>
</feature>
<dbReference type="InterPro" id="IPR024191">
    <property type="entry name" value="Peptidase_M61"/>
</dbReference>
<accession>A0AAJ6BNJ1</accession>
<dbReference type="KEGG" id="acob:P0Y56_11655"/>
<dbReference type="AlphaFoldDB" id="A0AAJ6BNJ1"/>
<dbReference type="PROSITE" id="PS50106">
    <property type="entry name" value="PDZ"/>
    <property type="match status" value="1"/>
</dbReference>
<dbReference type="Gene3D" id="2.30.42.10">
    <property type="match status" value="1"/>
</dbReference>
<evidence type="ECO:0000259" key="3">
    <source>
        <dbReference type="PROSITE" id="PS50106"/>
    </source>
</evidence>
<protein>
    <submittedName>
        <fullName evidence="4">Peptidase M61</fullName>
    </submittedName>
</protein>
<name>A0AAJ6BNJ1_9SPHN</name>
<keyword evidence="2" id="KW-0732">Signal</keyword>